<sequence length="338" mass="36014">MKKISNSIFFITLILIIGLLGACSEETESANSEANDSPAEKVSLKIATGNTSSAIYALGGGYAQAIEKHIPNANVTVVGSAGYGENAALLATGDADIATTSRANAETTMKDRPELVEELATLATGHQNLQHIVVAADSGINSVEELKGKKVSVGEPGSGTETVSGKLLEAYGLTYDDIEPAYISFAESVDELQNGRVDAILITTLLPNPGIMSIATQKDLKFIGMDAEHVEKLSKSYGDRFVESVIPAGTYEGQTEDVPTAGSPAAYVVNKDMDEDLAYELTKTFIEKADEIEKVHPAASQWTIENALLGLDFSYHPGAVKYYKEIGAWENRREGASE</sequence>
<proteinExistence type="predicted"/>
<dbReference type="AlphaFoldDB" id="A0A3M8P7R8"/>
<dbReference type="PANTHER" id="PTHR42941">
    <property type="entry name" value="SLL1037 PROTEIN"/>
    <property type="match status" value="1"/>
</dbReference>
<dbReference type="Gene3D" id="3.40.190.10">
    <property type="entry name" value="Periplasmic binding protein-like II"/>
    <property type="match status" value="2"/>
</dbReference>
<dbReference type="EMBL" id="RIAX01000004">
    <property type="protein sequence ID" value="RNF39725.1"/>
    <property type="molecule type" value="Genomic_DNA"/>
</dbReference>
<keyword evidence="2" id="KW-1185">Reference proteome</keyword>
<organism evidence="1 2">
    <name type="scientific">Planococcus salinus</name>
    <dbReference type="NCBI Taxonomy" id="1848460"/>
    <lineage>
        <taxon>Bacteria</taxon>
        <taxon>Bacillati</taxon>
        <taxon>Bacillota</taxon>
        <taxon>Bacilli</taxon>
        <taxon>Bacillales</taxon>
        <taxon>Caryophanaceae</taxon>
        <taxon>Planococcus</taxon>
    </lineage>
</organism>
<comment type="caution">
    <text evidence="1">The sequence shown here is derived from an EMBL/GenBank/DDBJ whole genome shotgun (WGS) entry which is preliminary data.</text>
</comment>
<dbReference type="Pfam" id="PF16868">
    <property type="entry name" value="NMT1_3"/>
    <property type="match status" value="1"/>
</dbReference>
<dbReference type="PROSITE" id="PS51257">
    <property type="entry name" value="PROKAR_LIPOPROTEIN"/>
    <property type="match status" value="1"/>
</dbReference>
<dbReference type="PANTHER" id="PTHR42941:SF1">
    <property type="entry name" value="SLL1037 PROTEIN"/>
    <property type="match status" value="1"/>
</dbReference>
<dbReference type="InterPro" id="IPR011852">
    <property type="entry name" value="TRAP_TAXI"/>
</dbReference>
<dbReference type="SUPFAM" id="SSF53850">
    <property type="entry name" value="Periplasmic binding protein-like II"/>
    <property type="match status" value="1"/>
</dbReference>
<name>A0A3M8P7R8_9BACL</name>
<dbReference type="CDD" id="cd13520">
    <property type="entry name" value="PBP2_TAXI_TRAP"/>
    <property type="match status" value="1"/>
</dbReference>
<gene>
    <name evidence="1" type="ORF">EEX84_07080</name>
</gene>
<evidence type="ECO:0000313" key="1">
    <source>
        <dbReference type="EMBL" id="RNF39725.1"/>
    </source>
</evidence>
<dbReference type="OrthoDB" id="9776669at2"/>
<protein>
    <submittedName>
        <fullName evidence="1">TAXI family TRAP transporter solute-binding subunit</fullName>
    </submittedName>
</protein>
<dbReference type="NCBIfam" id="TIGR02122">
    <property type="entry name" value="TRAP_TAXI"/>
    <property type="match status" value="1"/>
</dbReference>
<reference evidence="1 2" key="1">
    <citation type="journal article" date="2018" name="Int. J. Syst. Evol. Microbiol.">
        <title>Planococcus salinus sp. nov., a moderately halophilic bacterium isolated from a saline-alkali soil.</title>
        <authorList>
            <person name="Gan L."/>
        </authorList>
    </citation>
    <scope>NUCLEOTIDE SEQUENCE [LARGE SCALE GENOMIC DNA]</scope>
    <source>
        <strain evidence="1 2">LCB217</strain>
    </source>
</reference>
<dbReference type="RefSeq" id="WP_123164920.1">
    <property type="nucleotide sequence ID" value="NZ_RIAX01000004.1"/>
</dbReference>
<accession>A0A3M8P7R8</accession>
<dbReference type="Proteomes" id="UP000275473">
    <property type="component" value="Unassembled WGS sequence"/>
</dbReference>
<evidence type="ECO:0000313" key="2">
    <source>
        <dbReference type="Proteomes" id="UP000275473"/>
    </source>
</evidence>